<evidence type="ECO:0008006" key="3">
    <source>
        <dbReference type="Google" id="ProtNLM"/>
    </source>
</evidence>
<dbReference type="AlphaFoldDB" id="A8AI13"/>
<dbReference type="Gene3D" id="3.15.10.40">
    <property type="entry name" value="Uncharacterised protein PF07273, DUF1439"/>
    <property type="match status" value="1"/>
</dbReference>
<evidence type="ECO:0000313" key="2">
    <source>
        <dbReference type="Proteomes" id="UP000008148"/>
    </source>
</evidence>
<evidence type="ECO:0000313" key="1">
    <source>
        <dbReference type="EMBL" id="ABV13126.1"/>
    </source>
</evidence>
<dbReference type="STRING" id="290338.CKO_02000"/>
<dbReference type="Pfam" id="PF07273">
    <property type="entry name" value="DUF1439"/>
    <property type="match status" value="1"/>
</dbReference>
<proteinExistence type="predicted"/>
<gene>
    <name evidence="1" type="ordered locus">CKO_02000</name>
</gene>
<accession>A8AI13</accession>
<sequence length="227" mass="24963">MLVGGGAMPPPFQFFLLVRGVLVPHAALCQDYDTGIMLRNPMKKIVFAAALLVSGLLVGCNQLTQYTVSEQEINQALEKRNNFSKDIGLPGIADAHIVLTNLSSQIGREEPNKVTLTGDANLDMSSLFGSQKATMKLKLKALPVFNKEKGAIYLQEMEVVDATVTPEKMQSVLQTLMPYLNQSLRNYFNQQPAYVLREDSSKGEALAKKYAKGIEVKPGEIIIPFTD</sequence>
<keyword evidence="2" id="KW-1185">Reference proteome</keyword>
<organism evidence="1 2">
    <name type="scientific">Citrobacter koseri (strain ATCC BAA-895 / CDC 4225-83 / SGSC4696)</name>
    <dbReference type="NCBI Taxonomy" id="290338"/>
    <lineage>
        <taxon>Bacteria</taxon>
        <taxon>Pseudomonadati</taxon>
        <taxon>Pseudomonadota</taxon>
        <taxon>Gammaproteobacteria</taxon>
        <taxon>Enterobacterales</taxon>
        <taxon>Enterobacteriaceae</taxon>
        <taxon>Citrobacter</taxon>
    </lineage>
</organism>
<dbReference type="EMBL" id="CP000822">
    <property type="protein sequence ID" value="ABV13126.1"/>
    <property type="molecule type" value="Genomic_DNA"/>
</dbReference>
<name>A8AI13_CITK8</name>
<dbReference type="Proteomes" id="UP000008148">
    <property type="component" value="Chromosome"/>
</dbReference>
<dbReference type="InterPro" id="IPR010835">
    <property type="entry name" value="DUF1439"/>
</dbReference>
<protein>
    <recommendedName>
        <fullName evidence="3">Lipoprotein</fullName>
    </recommendedName>
</protein>
<dbReference type="KEGG" id="cko:CKO_02000"/>
<dbReference type="HOGENOM" id="CLU_105009_0_0_6"/>
<dbReference type="NCBIfam" id="NF007894">
    <property type="entry name" value="PRK10598.1"/>
    <property type="match status" value="1"/>
</dbReference>
<reference evidence="1 2" key="1">
    <citation type="submission" date="2007-08" db="EMBL/GenBank/DDBJ databases">
        <authorList>
            <consortium name="The Citrobacter koseri Genome Sequencing Project"/>
            <person name="McClelland M."/>
            <person name="Sanderson E.K."/>
            <person name="Porwollik S."/>
            <person name="Spieth J."/>
            <person name="Clifton W.S."/>
            <person name="Latreille P."/>
            <person name="Courtney L."/>
            <person name="Wang C."/>
            <person name="Pepin K."/>
            <person name="Bhonagiri V."/>
            <person name="Nash W."/>
            <person name="Johnson M."/>
            <person name="Thiruvilangam P."/>
            <person name="Wilson R."/>
        </authorList>
    </citation>
    <scope>NUCLEOTIDE SEQUENCE [LARGE SCALE GENOMIC DNA]</scope>
    <source>
        <strain evidence="2">ATCC BAA-895 / CDC 4225-83 / SGSC4696</strain>
    </source>
</reference>